<keyword evidence="5" id="KW-1185">Reference proteome</keyword>
<dbReference type="Pfam" id="PF00072">
    <property type="entry name" value="Response_reg"/>
    <property type="match status" value="1"/>
</dbReference>
<protein>
    <recommendedName>
        <fullName evidence="3">Response regulatory domain-containing protein</fullName>
    </recommendedName>
</protein>
<dbReference type="Gene3D" id="3.40.50.2300">
    <property type="match status" value="1"/>
</dbReference>
<comment type="caution">
    <text evidence="2">Lacks conserved residue(s) required for the propagation of feature annotation.</text>
</comment>
<feature type="domain" description="Response regulatory" evidence="3">
    <location>
        <begin position="3"/>
        <end position="118"/>
    </location>
</feature>
<dbReference type="InterPro" id="IPR050595">
    <property type="entry name" value="Bact_response_regulator"/>
</dbReference>
<dbReference type="OrthoDB" id="9796457at2"/>
<dbReference type="AlphaFoldDB" id="A0A177EA84"/>
<dbReference type="SMART" id="SM00448">
    <property type="entry name" value="REC"/>
    <property type="match status" value="1"/>
</dbReference>
<evidence type="ECO:0000256" key="2">
    <source>
        <dbReference type="PROSITE-ProRule" id="PRU00169"/>
    </source>
</evidence>
<sequence length="127" mass="14225">MKRKVLLGLAEALALDFEKILAEEGLKVIKAGTGQELLDLAHEERPDLIILEKKLPVLDGLSALLLLKNDADTQDIPVIVVCECREKQEEEASDAGCDAFLTRPLNRDKIKEILNKFYEVKQGDRNI</sequence>
<comment type="caution">
    <text evidence="4">The sequence shown here is derived from an EMBL/GenBank/DDBJ whole genome shotgun (WGS) entry which is preliminary data.</text>
</comment>
<dbReference type="RefSeq" id="WP_068540952.1">
    <property type="nucleotide sequence ID" value="NZ_LSFI01000005.1"/>
</dbReference>
<keyword evidence="1" id="KW-0597">Phosphoprotein</keyword>
<dbReference type="Proteomes" id="UP000076964">
    <property type="component" value="Unassembled WGS sequence"/>
</dbReference>
<evidence type="ECO:0000313" key="4">
    <source>
        <dbReference type="EMBL" id="OAG28431.1"/>
    </source>
</evidence>
<evidence type="ECO:0000256" key="1">
    <source>
        <dbReference type="ARBA" id="ARBA00022553"/>
    </source>
</evidence>
<evidence type="ECO:0000313" key="5">
    <source>
        <dbReference type="Proteomes" id="UP000076964"/>
    </source>
</evidence>
<reference evidence="4 5" key="1">
    <citation type="submission" date="2016-02" db="EMBL/GenBank/DDBJ databases">
        <title>Draft genome sequence of Thermodesulfatator sp. S606.</title>
        <authorList>
            <person name="Lai Q."/>
            <person name="Cao J."/>
            <person name="Dupont S."/>
            <person name="Shao Z."/>
            <person name="Jebbar M."/>
            <person name="Alain K."/>
        </authorList>
    </citation>
    <scope>NUCLEOTIDE SEQUENCE [LARGE SCALE GENOMIC DNA]</scope>
    <source>
        <strain evidence="4 5">S606</strain>
    </source>
</reference>
<dbReference type="InterPro" id="IPR011006">
    <property type="entry name" value="CheY-like_superfamily"/>
</dbReference>
<dbReference type="STRING" id="1795632.TH606_01625"/>
<dbReference type="SUPFAM" id="SSF52172">
    <property type="entry name" value="CheY-like"/>
    <property type="match status" value="1"/>
</dbReference>
<organism evidence="4 5">
    <name type="scientific">Thermodesulfatator autotrophicus</name>
    <dbReference type="NCBI Taxonomy" id="1795632"/>
    <lineage>
        <taxon>Bacteria</taxon>
        <taxon>Pseudomonadati</taxon>
        <taxon>Thermodesulfobacteriota</taxon>
        <taxon>Thermodesulfobacteria</taxon>
        <taxon>Thermodesulfobacteriales</taxon>
        <taxon>Thermodesulfatatoraceae</taxon>
        <taxon>Thermodesulfatator</taxon>
    </lineage>
</organism>
<evidence type="ECO:0000259" key="3">
    <source>
        <dbReference type="PROSITE" id="PS50110"/>
    </source>
</evidence>
<dbReference type="PROSITE" id="PS50110">
    <property type="entry name" value="RESPONSE_REGULATORY"/>
    <property type="match status" value="1"/>
</dbReference>
<dbReference type="GO" id="GO:0000160">
    <property type="term" value="P:phosphorelay signal transduction system"/>
    <property type="evidence" value="ECO:0007669"/>
    <property type="project" value="InterPro"/>
</dbReference>
<dbReference type="PANTHER" id="PTHR44591:SF3">
    <property type="entry name" value="RESPONSE REGULATORY DOMAIN-CONTAINING PROTEIN"/>
    <property type="match status" value="1"/>
</dbReference>
<dbReference type="InterPro" id="IPR001789">
    <property type="entry name" value="Sig_transdc_resp-reg_receiver"/>
</dbReference>
<proteinExistence type="predicted"/>
<dbReference type="EMBL" id="LSFI01000005">
    <property type="protein sequence ID" value="OAG28431.1"/>
    <property type="molecule type" value="Genomic_DNA"/>
</dbReference>
<name>A0A177EA84_9BACT</name>
<dbReference type="PANTHER" id="PTHR44591">
    <property type="entry name" value="STRESS RESPONSE REGULATOR PROTEIN 1"/>
    <property type="match status" value="1"/>
</dbReference>
<accession>A0A177EA84</accession>
<gene>
    <name evidence="4" type="ORF">TH606_01625</name>
</gene>